<comment type="caution">
    <text evidence="2">The sequence shown here is derived from an EMBL/GenBank/DDBJ whole genome shotgun (WGS) entry which is preliminary data.</text>
</comment>
<reference evidence="2" key="1">
    <citation type="journal article" date="2021" name="PeerJ">
        <title>Extensive microbial diversity within the chicken gut microbiome revealed by metagenomics and culture.</title>
        <authorList>
            <person name="Gilroy R."/>
            <person name="Ravi A."/>
            <person name="Getino M."/>
            <person name="Pursley I."/>
            <person name="Horton D.L."/>
            <person name="Alikhan N.F."/>
            <person name="Baker D."/>
            <person name="Gharbi K."/>
            <person name="Hall N."/>
            <person name="Watson M."/>
            <person name="Adriaenssens E.M."/>
            <person name="Foster-Nyarko E."/>
            <person name="Jarju S."/>
            <person name="Secka A."/>
            <person name="Antonio M."/>
            <person name="Oren A."/>
            <person name="Chaudhuri R.R."/>
            <person name="La Ragione R."/>
            <person name="Hildebrand F."/>
            <person name="Pallen M.J."/>
        </authorList>
    </citation>
    <scope>NUCLEOTIDE SEQUENCE</scope>
    <source>
        <strain evidence="2">Gambia2-208</strain>
    </source>
</reference>
<keyword evidence="1" id="KW-1133">Transmembrane helix</keyword>
<evidence type="ECO:0000256" key="1">
    <source>
        <dbReference type="SAM" id="Phobius"/>
    </source>
</evidence>
<keyword evidence="1" id="KW-0472">Membrane</keyword>
<dbReference type="Proteomes" id="UP000886851">
    <property type="component" value="Unassembled WGS sequence"/>
</dbReference>
<organism evidence="2 3">
    <name type="scientific">Candidatus Bacteroides pullicola</name>
    <dbReference type="NCBI Taxonomy" id="2838475"/>
    <lineage>
        <taxon>Bacteria</taxon>
        <taxon>Pseudomonadati</taxon>
        <taxon>Bacteroidota</taxon>
        <taxon>Bacteroidia</taxon>
        <taxon>Bacteroidales</taxon>
        <taxon>Bacteroidaceae</taxon>
        <taxon>Bacteroides</taxon>
    </lineage>
</organism>
<name>A0A9D2CLM7_9BACE</name>
<evidence type="ECO:0000313" key="3">
    <source>
        <dbReference type="Proteomes" id="UP000886851"/>
    </source>
</evidence>
<keyword evidence="1" id="KW-0812">Transmembrane</keyword>
<dbReference type="EMBL" id="DXCV01000074">
    <property type="protein sequence ID" value="HIY89213.1"/>
    <property type="molecule type" value="Genomic_DNA"/>
</dbReference>
<feature type="transmembrane region" description="Helical" evidence="1">
    <location>
        <begin position="45"/>
        <end position="64"/>
    </location>
</feature>
<reference evidence="2" key="2">
    <citation type="submission" date="2021-04" db="EMBL/GenBank/DDBJ databases">
        <authorList>
            <person name="Gilroy R."/>
        </authorList>
    </citation>
    <scope>NUCLEOTIDE SEQUENCE</scope>
    <source>
        <strain evidence="2">Gambia2-208</strain>
    </source>
</reference>
<dbReference type="AlphaFoldDB" id="A0A9D2CLM7"/>
<feature type="transmembrane region" description="Helical" evidence="1">
    <location>
        <begin position="20"/>
        <end position="39"/>
    </location>
</feature>
<protein>
    <submittedName>
        <fullName evidence="2">Uncharacterized protein</fullName>
    </submittedName>
</protein>
<accession>A0A9D2CLM7</accession>
<sequence length="67" mass="7496">MLIPGYNNKRGRRRLSRSQCVCITLLWALLCYVVLTTAPRIDGPVILMIVLSGALVFIPVVKALRKD</sequence>
<gene>
    <name evidence="2" type="ORF">H9824_11005</name>
</gene>
<evidence type="ECO:0000313" key="2">
    <source>
        <dbReference type="EMBL" id="HIY89213.1"/>
    </source>
</evidence>
<proteinExistence type="predicted"/>